<dbReference type="Proteomes" id="UP001170624">
    <property type="component" value="Unassembled WGS sequence"/>
</dbReference>
<dbReference type="GO" id="GO:0016746">
    <property type="term" value="F:acyltransferase activity"/>
    <property type="evidence" value="ECO:0007669"/>
    <property type="project" value="UniProtKB-KW"/>
</dbReference>
<name>A0AAW7Y119_9GAMM</name>
<protein>
    <submittedName>
        <fullName evidence="2">GNAT family N-acetyltransferase</fullName>
        <ecNumber evidence="2">2.3.1.-</ecNumber>
    </submittedName>
</protein>
<dbReference type="EC" id="2.3.1.-" evidence="2"/>
<proteinExistence type="predicted"/>
<accession>A0AAW7Y119</accession>
<reference evidence="2" key="1">
    <citation type="submission" date="2023-07" db="EMBL/GenBank/DDBJ databases">
        <title>Genome content predicts the carbon catabolic preferences of heterotrophic bacteria.</title>
        <authorList>
            <person name="Gralka M."/>
        </authorList>
    </citation>
    <scope>NUCLEOTIDE SEQUENCE</scope>
    <source>
        <strain evidence="2">G2M05</strain>
    </source>
</reference>
<dbReference type="Pfam" id="PF14542">
    <property type="entry name" value="Acetyltransf_CG"/>
    <property type="match status" value="1"/>
</dbReference>
<gene>
    <name evidence="2" type="ORF">Q4568_05965</name>
</gene>
<dbReference type="AlphaFoldDB" id="A0AAW7Y119"/>
<evidence type="ECO:0000313" key="2">
    <source>
        <dbReference type="EMBL" id="MDO6542067.1"/>
    </source>
</evidence>
<evidence type="ECO:0000313" key="3">
    <source>
        <dbReference type="Proteomes" id="UP001170624"/>
    </source>
</evidence>
<dbReference type="Gene3D" id="3.40.630.30">
    <property type="match status" value="1"/>
</dbReference>
<dbReference type="InterPro" id="IPR031165">
    <property type="entry name" value="GNAT_YJDJ"/>
</dbReference>
<dbReference type="RefSeq" id="WP_261858514.1">
    <property type="nucleotide sequence ID" value="NZ_AP024851.1"/>
</dbReference>
<keyword evidence="2" id="KW-0012">Acyltransferase</keyword>
<dbReference type="SUPFAM" id="SSF55729">
    <property type="entry name" value="Acyl-CoA N-acyltransferases (Nat)"/>
    <property type="match status" value="1"/>
</dbReference>
<evidence type="ECO:0000259" key="1">
    <source>
        <dbReference type="PROSITE" id="PS51729"/>
    </source>
</evidence>
<dbReference type="EMBL" id="JAUOPU010000004">
    <property type="protein sequence ID" value="MDO6542067.1"/>
    <property type="molecule type" value="Genomic_DNA"/>
</dbReference>
<feature type="domain" description="N-acetyltransferase" evidence="1">
    <location>
        <begin position="8"/>
        <end position="94"/>
    </location>
</feature>
<dbReference type="PANTHER" id="PTHR31435">
    <property type="entry name" value="PROTEIN NATD1"/>
    <property type="match status" value="1"/>
</dbReference>
<dbReference type="InterPro" id="IPR016181">
    <property type="entry name" value="Acyl_CoA_acyltransferase"/>
</dbReference>
<sequence>MAELLKVIHDKENSEYRIELAPDCWGKLSYQREGNVLHVDHSSVPDALRGQGAGGRMMETVLPYIESEGLKVAPICSYVVHYFNKHENWQHLLAIK</sequence>
<organism evidence="2 3">
    <name type="scientific">Photobacterium sanguinicancri</name>
    <dbReference type="NCBI Taxonomy" id="875932"/>
    <lineage>
        <taxon>Bacteria</taxon>
        <taxon>Pseudomonadati</taxon>
        <taxon>Pseudomonadota</taxon>
        <taxon>Gammaproteobacteria</taxon>
        <taxon>Vibrionales</taxon>
        <taxon>Vibrionaceae</taxon>
        <taxon>Photobacterium</taxon>
    </lineage>
</organism>
<comment type="caution">
    <text evidence="2">The sequence shown here is derived from an EMBL/GenBank/DDBJ whole genome shotgun (WGS) entry which is preliminary data.</text>
</comment>
<dbReference type="InterPro" id="IPR045057">
    <property type="entry name" value="Gcn5-rel_NAT"/>
</dbReference>
<dbReference type="PANTHER" id="PTHR31435:SF9">
    <property type="entry name" value="PROTEIN NATD1"/>
    <property type="match status" value="1"/>
</dbReference>
<dbReference type="PROSITE" id="PS51729">
    <property type="entry name" value="GNAT_YJDJ"/>
    <property type="match status" value="1"/>
</dbReference>
<keyword evidence="2" id="KW-0808">Transferase</keyword>